<comment type="caution">
    <text evidence="1">The sequence shown here is derived from an EMBL/GenBank/DDBJ whole genome shotgun (WGS) entry which is preliminary data.</text>
</comment>
<reference evidence="1 2" key="1">
    <citation type="submission" date="2018-01" db="EMBL/GenBank/DDBJ databases">
        <title>Genome characterization of the sugarcane-associated fungus Trichoderma ghanense CCMA-1212 and their application in lignocelulose bioconversion.</title>
        <authorList>
            <person name="Steindorff A.S."/>
            <person name="Mendes T.D."/>
            <person name="Vilela E.S.D."/>
            <person name="Rodrigues D.S."/>
            <person name="Formighieri E.F."/>
            <person name="Melo I.S."/>
            <person name="Favaro L.C.L."/>
        </authorList>
    </citation>
    <scope>NUCLEOTIDE SEQUENCE [LARGE SCALE GENOMIC DNA]</scope>
    <source>
        <strain evidence="1 2">CCMA-1212</strain>
    </source>
</reference>
<gene>
    <name evidence="1" type="ORF">CCMA1212_005641</name>
</gene>
<dbReference type="EMBL" id="PPTA01000007">
    <property type="protein sequence ID" value="TFB02316.1"/>
    <property type="molecule type" value="Genomic_DNA"/>
</dbReference>
<accession>A0ABY2H2Q3</accession>
<protein>
    <submittedName>
        <fullName evidence="1">Uncharacterized protein</fullName>
    </submittedName>
</protein>
<organism evidence="1 2">
    <name type="scientific">Trichoderma ghanense</name>
    <dbReference type="NCBI Taxonomy" id="65468"/>
    <lineage>
        <taxon>Eukaryota</taxon>
        <taxon>Fungi</taxon>
        <taxon>Dikarya</taxon>
        <taxon>Ascomycota</taxon>
        <taxon>Pezizomycotina</taxon>
        <taxon>Sordariomycetes</taxon>
        <taxon>Hypocreomycetidae</taxon>
        <taxon>Hypocreales</taxon>
        <taxon>Hypocreaceae</taxon>
        <taxon>Trichoderma</taxon>
    </lineage>
</organism>
<name>A0ABY2H2Q3_9HYPO</name>
<proteinExistence type="predicted"/>
<evidence type="ECO:0000313" key="1">
    <source>
        <dbReference type="EMBL" id="TFB02316.1"/>
    </source>
</evidence>
<dbReference type="Proteomes" id="UP001642720">
    <property type="component" value="Unassembled WGS sequence"/>
</dbReference>
<dbReference type="RefSeq" id="XP_073558517.1">
    <property type="nucleotide sequence ID" value="XM_073702895.1"/>
</dbReference>
<keyword evidence="2" id="KW-1185">Reference proteome</keyword>
<dbReference type="GeneID" id="300577345"/>
<sequence length="63" mass="6974">MAGYLSYHGFASCDTSLERREMPSVAPFLALPYELCVSSPLPLEPRLWHLHTVLGDGLSATRI</sequence>
<evidence type="ECO:0000313" key="2">
    <source>
        <dbReference type="Proteomes" id="UP001642720"/>
    </source>
</evidence>